<gene>
    <name evidence="3" type="primary">QHS1</name>
    <name evidence="3" type="ORF">CR513_35194</name>
</gene>
<comment type="caution">
    <text evidence="3">The sequence shown here is derived from an EMBL/GenBank/DDBJ whole genome shotgun (WGS) entry which is preliminary data.</text>
</comment>
<accession>A0A371FZZ8</accession>
<dbReference type="PANTHER" id="PTHR31225:SF241">
    <property type="entry name" value="TERPENE SYNTHASE FAMILY, METAL-BINDING DOMAIN PROTEIN"/>
    <property type="match status" value="1"/>
</dbReference>
<feature type="non-terminal residue" evidence="3">
    <location>
        <position position="1"/>
    </location>
</feature>
<dbReference type="InterPro" id="IPR005630">
    <property type="entry name" value="Terpene_synthase_metal-bd"/>
</dbReference>
<dbReference type="Proteomes" id="UP000257109">
    <property type="component" value="Unassembled WGS sequence"/>
</dbReference>
<keyword evidence="1" id="KW-0479">Metal-binding</keyword>
<dbReference type="InterPro" id="IPR050148">
    <property type="entry name" value="Terpene_synthase-like"/>
</dbReference>
<dbReference type="SUPFAM" id="SSF48576">
    <property type="entry name" value="Terpenoid synthases"/>
    <property type="match status" value="1"/>
</dbReference>
<dbReference type="GO" id="GO:0010333">
    <property type="term" value="F:terpene synthase activity"/>
    <property type="evidence" value="ECO:0007669"/>
    <property type="project" value="InterPro"/>
</dbReference>
<reference evidence="3" key="1">
    <citation type="submission" date="2018-05" db="EMBL/GenBank/DDBJ databases">
        <title>Draft genome of Mucuna pruriens seed.</title>
        <authorList>
            <person name="Nnadi N.E."/>
            <person name="Vos R."/>
            <person name="Hasami M.H."/>
            <person name="Devisetty U.K."/>
            <person name="Aguiy J.C."/>
        </authorList>
    </citation>
    <scope>NUCLEOTIDE SEQUENCE [LARGE SCALE GENOMIC DNA]</scope>
    <source>
        <strain evidence="3">JCA_2017</strain>
    </source>
</reference>
<keyword evidence="4" id="KW-1185">Reference proteome</keyword>
<protein>
    <submittedName>
        <fullName evidence="3">Beta-caryophyllene synthase</fullName>
    </submittedName>
</protein>
<dbReference type="InterPro" id="IPR008949">
    <property type="entry name" value="Isoprenoid_synthase_dom_sf"/>
</dbReference>
<dbReference type="Pfam" id="PF03936">
    <property type="entry name" value="Terpene_synth_C"/>
    <property type="match status" value="1"/>
</dbReference>
<dbReference type="STRING" id="157652.A0A371FZZ8"/>
<evidence type="ECO:0000256" key="1">
    <source>
        <dbReference type="ARBA" id="ARBA00022723"/>
    </source>
</evidence>
<evidence type="ECO:0000259" key="2">
    <source>
        <dbReference type="Pfam" id="PF03936"/>
    </source>
</evidence>
<name>A0A371FZZ8_MUCPR</name>
<organism evidence="3 4">
    <name type="scientific">Mucuna pruriens</name>
    <name type="common">Velvet bean</name>
    <name type="synonym">Dolichos pruriens</name>
    <dbReference type="NCBI Taxonomy" id="157652"/>
    <lineage>
        <taxon>Eukaryota</taxon>
        <taxon>Viridiplantae</taxon>
        <taxon>Streptophyta</taxon>
        <taxon>Embryophyta</taxon>
        <taxon>Tracheophyta</taxon>
        <taxon>Spermatophyta</taxon>
        <taxon>Magnoliopsida</taxon>
        <taxon>eudicotyledons</taxon>
        <taxon>Gunneridae</taxon>
        <taxon>Pentapetalae</taxon>
        <taxon>rosids</taxon>
        <taxon>fabids</taxon>
        <taxon>Fabales</taxon>
        <taxon>Fabaceae</taxon>
        <taxon>Papilionoideae</taxon>
        <taxon>50 kb inversion clade</taxon>
        <taxon>NPAAA clade</taxon>
        <taxon>indigoferoid/millettioid clade</taxon>
        <taxon>Phaseoleae</taxon>
        <taxon>Mucuna</taxon>
    </lineage>
</organism>
<dbReference type="OrthoDB" id="1877784at2759"/>
<dbReference type="EMBL" id="QJKJ01007231">
    <property type="protein sequence ID" value="RDX83842.1"/>
    <property type="molecule type" value="Genomic_DNA"/>
</dbReference>
<evidence type="ECO:0000313" key="3">
    <source>
        <dbReference type="EMBL" id="RDX83842.1"/>
    </source>
</evidence>
<dbReference type="GO" id="GO:0000287">
    <property type="term" value="F:magnesium ion binding"/>
    <property type="evidence" value="ECO:0007669"/>
    <property type="project" value="InterPro"/>
</dbReference>
<evidence type="ECO:0000313" key="4">
    <source>
        <dbReference type="Proteomes" id="UP000257109"/>
    </source>
</evidence>
<dbReference type="PANTHER" id="PTHR31225">
    <property type="entry name" value="OS04G0344100 PROTEIN-RELATED"/>
    <property type="match status" value="1"/>
</dbReference>
<dbReference type="AlphaFoldDB" id="A0A371FZZ8"/>
<sequence>MYQKEIDIITKWWKKSNLMKKVSYARDRLVESYIWSLVFSHKPEYNKGRMFEEKLMACATILDDTYDAYSTIQELELFPEAIQRWDINLIGTFPQCMKVIFKLIKGYMVEAKWRQEGFIPTYEYKQQRAHVASAIECCMKQYCVSQAEAWNPILKDVEDYLKVINKEYSMSIDIPKSVLDCVVNYARMSEVTYENHQDKFTNGELLKDYVSSFLMNLMFIDQH</sequence>
<feature type="domain" description="Terpene synthase metal-binding" evidence="2">
    <location>
        <begin position="14"/>
        <end position="103"/>
    </location>
</feature>
<proteinExistence type="predicted"/>
<dbReference type="GO" id="GO:0016114">
    <property type="term" value="P:terpenoid biosynthetic process"/>
    <property type="evidence" value="ECO:0007669"/>
    <property type="project" value="InterPro"/>
</dbReference>
<dbReference type="Gene3D" id="1.10.600.10">
    <property type="entry name" value="Farnesyl Diphosphate Synthase"/>
    <property type="match status" value="2"/>
</dbReference>